<dbReference type="PANTHER" id="PTHR43471">
    <property type="entry name" value="ABC TRANSPORTER PERMEASE"/>
    <property type="match status" value="1"/>
</dbReference>
<dbReference type="Pfam" id="PF12679">
    <property type="entry name" value="ABC2_membrane_2"/>
    <property type="match status" value="1"/>
</dbReference>
<keyword evidence="1" id="KW-0472">Membrane</keyword>
<keyword evidence="1" id="KW-0812">Transmembrane</keyword>
<evidence type="ECO:0000256" key="1">
    <source>
        <dbReference type="SAM" id="Phobius"/>
    </source>
</evidence>
<organism evidence="2 3">
    <name type="scientific">Listeria fleischmannii FSL S10-1203</name>
    <dbReference type="NCBI Taxonomy" id="1265822"/>
    <lineage>
        <taxon>Bacteria</taxon>
        <taxon>Bacillati</taxon>
        <taxon>Bacillota</taxon>
        <taxon>Bacilli</taxon>
        <taxon>Bacillales</taxon>
        <taxon>Listeriaceae</taxon>
        <taxon>Listeria</taxon>
    </lineage>
</organism>
<feature type="transmembrane region" description="Helical" evidence="1">
    <location>
        <begin position="154"/>
        <end position="175"/>
    </location>
</feature>
<reference evidence="2 3" key="1">
    <citation type="submission" date="2012-12" db="EMBL/GenBank/DDBJ databases">
        <title>Novel taxa of Listeriaceae from agricultural environments in the United States.</title>
        <authorList>
            <person name="den Bakker H.C."/>
            <person name="Allred A."/>
            <person name="Warchocki S."/>
            <person name="Wright E.M."/>
            <person name="Burrell A."/>
            <person name="Nightingale K.K."/>
            <person name="Kephart D."/>
            <person name="Wiedmann M."/>
        </authorList>
    </citation>
    <scope>NUCLEOTIDE SEQUENCE [LARGE SCALE GENOMIC DNA]</scope>
    <source>
        <strain evidence="2 3">FSL S10-1203</strain>
    </source>
</reference>
<protein>
    <submittedName>
        <fullName evidence="2">ABC transporter permease</fullName>
    </submittedName>
</protein>
<feature type="transmembrane region" description="Helical" evidence="1">
    <location>
        <begin position="182"/>
        <end position="201"/>
    </location>
</feature>
<dbReference type="EMBL" id="AODM01000010">
    <property type="protein sequence ID" value="EUJ63277.1"/>
    <property type="molecule type" value="Genomic_DNA"/>
</dbReference>
<dbReference type="PATRIC" id="fig|1265822.4.peg.676"/>
<feature type="transmembrane region" description="Helical" evidence="1">
    <location>
        <begin position="18"/>
        <end position="36"/>
    </location>
</feature>
<dbReference type="Proteomes" id="UP000019241">
    <property type="component" value="Unassembled WGS sequence"/>
</dbReference>
<proteinExistence type="predicted"/>
<keyword evidence="1" id="KW-1133">Transmembrane helix</keyword>
<dbReference type="AlphaFoldDB" id="W7DPU7"/>
<accession>W7DPU7</accession>
<sequence>MNALLAKEWLEMKRNLKVIWLPIVFAILGLTQPLLVKFLPEILKAVGGVQDADALVQMMGPTTPEVILGQTLSSQYDQLGIIIFAVAAMGVILSDRNSGMLAFIMTRPVELRSYVMAKWMSQFMTAFCVLLFGYALSAYYTILLFGDLSLKRVILAFLMYVVWFCFVVGIVILASAFFKSSAAVASIAVVFAIILTALNALDSKWLALSPAYLSKSAAQFLTNGQVLDWFYVSLALTIVYLVILFSLTLLVMRQKPTASRKSLNMLYYFRGEDCGEN</sequence>
<name>W7DPU7_9LIST</name>
<dbReference type="RefSeq" id="WP_254259822.1">
    <property type="nucleotide sequence ID" value="NZ_AODM01000010.1"/>
</dbReference>
<evidence type="ECO:0000313" key="3">
    <source>
        <dbReference type="Proteomes" id="UP000019241"/>
    </source>
</evidence>
<feature type="transmembrane region" description="Helical" evidence="1">
    <location>
        <begin position="123"/>
        <end position="142"/>
    </location>
</feature>
<comment type="caution">
    <text evidence="2">The sequence shown here is derived from an EMBL/GenBank/DDBJ whole genome shotgun (WGS) entry which is preliminary data.</text>
</comment>
<gene>
    <name evidence="2" type="ORF">MCOL2_03296</name>
</gene>
<feature type="transmembrane region" description="Helical" evidence="1">
    <location>
        <begin position="229"/>
        <end position="252"/>
    </location>
</feature>
<feature type="transmembrane region" description="Helical" evidence="1">
    <location>
        <begin position="81"/>
        <end position="103"/>
    </location>
</feature>
<evidence type="ECO:0000313" key="2">
    <source>
        <dbReference type="EMBL" id="EUJ63277.1"/>
    </source>
</evidence>
<dbReference type="GO" id="GO:0140359">
    <property type="term" value="F:ABC-type transporter activity"/>
    <property type="evidence" value="ECO:0007669"/>
    <property type="project" value="InterPro"/>
</dbReference>
<dbReference type="GO" id="GO:0005886">
    <property type="term" value="C:plasma membrane"/>
    <property type="evidence" value="ECO:0007669"/>
    <property type="project" value="UniProtKB-SubCell"/>
</dbReference>